<dbReference type="InterPro" id="IPR050131">
    <property type="entry name" value="Peptidase_S8_subtilisin-like"/>
</dbReference>
<dbReference type="Pfam" id="PF00082">
    <property type="entry name" value="Peptidase_S8"/>
    <property type="match status" value="1"/>
</dbReference>
<dbReference type="GO" id="GO:0004252">
    <property type="term" value="F:serine-type endopeptidase activity"/>
    <property type="evidence" value="ECO:0007669"/>
    <property type="project" value="UniProtKB-UniRule"/>
</dbReference>
<evidence type="ECO:0000256" key="1">
    <source>
        <dbReference type="ARBA" id="ARBA00011073"/>
    </source>
</evidence>
<dbReference type="InterPro" id="IPR023827">
    <property type="entry name" value="Peptidase_S8_Asp-AS"/>
</dbReference>
<proteinExistence type="inferred from homology"/>
<accession>A0A7C1JZ06</accession>
<dbReference type="PANTHER" id="PTHR43806:SF11">
    <property type="entry name" value="CEREVISIN-RELATED"/>
    <property type="match status" value="1"/>
</dbReference>
<dbReference type="EMBL" id="DSMG01000199">
    <property type="protein sequence ID" value="HDX33768.1"/>
    <property type="molecule type" value="Genomic_DNA"/>
</dbReference>
<dbReference type="Gene3D" id="3.40.50.200">
    <property type="entry name" value="Peptidase S8/S53 domain"/>
    <property type="match status" value="1"/>
</dbReference>
<dbReference type="GO" id="GO:0006508">
    <property type="term" value="P:proteolysis"/>
    <property type="evidence" value="ECO:0007669"/>
    <property type="project" value="UniProtKB-KW"/>
</dbReference>
<keyword evidence="2 5" id="KW-0645">Protease</keyword>
<dbReference type="PROSITE" id="PS00136">
    <property type="entry name" value="SUBTILASE_ASP"/>
    <property type="match status" value="1"/>
</dbReference>
<evidence type="ECO:0000256" key="4">
    <source>
        <dbReference type="ARBA" id="ARBA00022825"/>
    </source>
</evidence>
<dbReference type="SUPFAM" id="SSF52743">
    <property type="entry name" value="Subtilisin-like"/>
    <property type="match status" value="1"/>
</dbReference>
<gene>
    <name evidence="8" type="ORF">ENQ20_20145</name>
</gene>
<keyword evidence="3 5" id="KW-0378">Hydrolase</keyword>
<name>A0A7C1JZ06_9CHLR</name>
<dbReference type="InterPro" id="IPR023828">
    <property type="entry name" value="Peptidase_S8_Ser-AS"/>
</dbReference>
<dbReference type="PANTHER" id="PTHR43806">
    <property type="entry name" value="PEPTIDASE S8"/>
    <property type="match status" value="1"/>
</dbReference>
<feature type="active site" description="Charge relay system" evidence="5">
    <location>
        <position position="475"/>
    </location>
</feature>
<dbReference type="PROSITE" id="PS00138">
    <property type="entry name" value="SUBTILASE_SER"/>
    <property type="match status" value="1"/>
</dbReference>
<dbReference type="InterPro" id="IPR000209">
    <property type="entry name" value="Peptidase_S8/S53_dom"/>
</dbReference>
<dbReference type="AlphaFoldDB" id="A0A7C1JZ06"/>
<evidence type="ECO:0000256" key="6">
    <source>
        <dbReference type="RuleBase" id="RU003355"/>
    </source>
</evidence>
<protein>
    <recommendedName>
        <fullName evidence="7">Peptidase S8/S53 domain-containing protein</fullName>
    </recommendedName>
</protein>
<evidence type="ECO:0000256" key="3">
    <source>
        <dbReference type="ARBA" id="ARBA00022801"/>
    </source>
</evidence>
<evidence type="ECO:0000256" key="5">
    <source>
        <dbReference type="PROSITE-ProRule" id="PRU01240"/>
    </source>
</evidence>
<dbReference type="PROSITE" id="PS51892">
    <property type="entry name" value="SUBTILASE"/>
    <property type="match status" value="1"/>
</dbReference>
<comment type="similarity">
    <text evidence="1 5 6">Belongs to the peptidase S8 family.</text>
</comment>
<dbReference type="InterPro" id="IPR036852">
    <property type="entry name" value="Peptidase_S8/S53_dom_sf"/>
</dbReference>
<dbReference type="PRINTS" id="PR00723">
    <property type="entry name" value="SUBTILISIN"/>
</dbReference>
<evidence type="ECO:0000256" key="2">
    <source>
        <dbReference type="ARBA" id="ARBA00022670"/>
    </source>
</evidence>
<evidence type="ECO:0000313" key="8">
    <source>
        <dbReference type="EMBL" id="HDX33768.1"/>
    </source>
</evidence>
<keyword evidence="4 5" id="KW-0720">Serine protease</keyword>
<feature type="active site" description="Charge relay system" evidence="5">
    <location>
        <position position="322"/>
    </location>
</feature>
<sequence length="555" mass="59425">MHRTPAKEPKHGPVFQFMRSQHLFRAETVLRAVTGLRAMTAVGAALIMVLLLLASVQGAGLQSAQRGMHAPIKPTEQVPLASSHGEEEREIYGQLAQTVTSFIGEWLVTLDDHTPITVVLTPKTDVRKFKKRLPEPGTWLKAEGILLPDGRLDARRVRPDDSEPNQVVVRLKPSADPNATVQALATEYEMSVRAVLTSANIYLFITREDEEEKITHLLSDDRVWWAELNRVSRVPTGSPYRTWKWGSPADSSYVNQQAFEQVNLAPVAGVISGTDVTVAILDTGVDLEHPALVEALDVISGSDMISDTDRPDDIGPGAAWGHGTHVAGIIHAIAPAARIMPLRVLDTHGRGNTFILAYAIEYAAQQGADVINLSLGADCDSRTLTETIAAVVAQGVVIVAAAGNDASPIPTCPASLPGVIAVAAVDEQRVRTSWSNYGPWVTLAAPGEGITSTFPLGYATETNISPGYASWSGTSMATPFVTAAAALVLEQRSAGKIQASVLEQLTTHGIDISALNPLPYSVGRHLDIAAALVLDEPQEPPAVSHALYLPSVLRR</sequence>
<evidence type="ECO:0000259" key="7">
    <source>
        <dbReference type="Pfam" id="PF00082"/>
    </source>
</evidence>
<reference evidence="8" key="1">
    <citation type="journal article" date="2020" name="mSystems">
        <title>Genome- and Community-Level Interaction Insights into Carbon Utilization and Element Cycling Functions of Hydrothermarchaeota in Hydrothermal Sediment.</title>
        <authorList>
            <person name="Zhou Z."/>
            <person name="Liu Y."/>
            <person name="Xu W."/>
            <person name="Pan J."/>
            <person name="Luo Z.H."/>
            <person name="Li M."/>
        </authorList>
    </citation>
    <scope>NUCLEOTIDE SEQUENCE [LARGE SCALE GENOMIC DNA]</scope>
    <source>
        <strain evidence="8">SpSt-289</strain>
    </source>
</reference>
<dbReference type="InterPro" id="IPR015500">
    <property type="entry name" value="Peptidase_S8_subtilisin-rel"/>
</dbReference>
<feature type="domain" description="Peptidase S8/S53" evidence="7">
    <location>
        <begin position="273"/>
        <end position="507"/>
    </location>
</feature>
<comment type="caution">
    <text evidence="8">The sequence shown here is derived from an EMBL/GenBank/DDBJ whole genome shotgun (WGS) entry which is preliminary data.</text>
</comment>
<feature type="active site" description="Charge relay system" evidence="5">
    <location>
        <position position="282"/>
    </location>
</feature>
<organism evidence="8">
    <name type="scientific">Caldilinea aerophila</name>
    <dbReference type="NCBI Taxonomy" id="133453"/>
    <lineage>
        <taxon>Bacteria</taxon>
        <taxon>Bacillati</taxon>
        <taxon>Chloroflexota</taxon>
        <taxon>Caldilineae</taxon>
        <taxon>Caldilineales</taxon>
        <taxon>Caldilineaceae</taxon>
        <taxon>Caldilinea</taxon>
    </lineage>
</organism>